<dbReference type="InterPro" id="IPR013216">
    <property type="entry name" value="Methyltransf_11"/>
</dbReference>
<feature type="domain" description="Methyltransferase type 11" evidence="7">
    <location>
        <begin position="144"/>
        <end position="235"/>
    </location>
</feature>
<evidence type="ECO:0000256" key="1">
    <source>
        <dbReference type="ARBA" id="ARBA00022603"/>
    </source>
</evidence>
<dbReference type="CDD" id="cd02440">
    <property type="entry name" value="AdoMet_MTases"/>
    <property type="match status" value="1"/>
</dbReference>
<evidence type="ECO:0000313" key="12">
    <source>
        <dbReference type="RefSeq" id="XP_022251535.1"/>
    </source>
</evidence>
<reference evidence="9 10" key="1">
    <citation type="submission" date="2025-05" db="UniProtKB">
        <authorList>
            <consortium name="RefSeq"/>
        </authorList>
    </citation>
    <scope>IDENTIFICATION</scope>
    <source>
        <tissue evidence="9 10">Muscle</tissue>
    </source>
</reference>
<evidence type="ECO:0000256" key="3">
    <source>
        <dbReference type="ARBA" id="ARBA00040937"/>
    </source>
</evidence>
<keyword evidence="8" id="KW-1185">Reference proteome</keyword>
<dbReference type="SUPFAM" id="SSF53335">
    <property type="entry name" value="S-adenosyl-L-methionine-dependent methyltransferases"/>
    <property type="match status" value="1"/>
</dbReference>
<proteinExistence type="predicted"/>
<dbReference type="GeneID" id="106467628"/>
<dbReference type="PANTHER" id="PTHR13090:SF1">
    <property type="entry name" value="ARGININE-HYDROXYLASE NDUFAF5, MITOCHONDRIAL"/>
    <property type="match status" value="1"/>
</dbReference>
<keyword evidence="2" id="KW-0808">Transferase</keyword>
<feature type="compositionally biased region" description="Basic and acidic residues" evidence="6">
    <location>
        <begin position="387"/>
        <end position="400"/>
    </location>
</feature>
<dbReference type="Pfam" id="PF08241">
    <property type="entry name" value="Methyltransf_11"/>
    <property type="match status" value="1"/>
</dbReference>
<protein>
    <recommendedName>
        <fullName evidence="3">Arginine-hydroxylase NDUFAF5, mitochondrial</fullName>
    </recommendedName>
    <alternativeName>
        <fullName evidence="4">NADH dehydrogenase [ubiquinone] 1 alpha subcomplex assembly factor 5</fullName>
    </alternativeName>
    <alternativeName>
        <fullName evidence="5">Putative methyltransferase NDUFAF5</fullName>
    </alternativeName>
</protein>
<gene>
    <name evidence="9 10 11 12 13" type="primary">LOC106467628</name>
</gene>
<evidence type="ECO:0000256" key="4">
    <source>
        <dbReference type="ARBA" id="ARBA00041833"/>
    </source>
</evidence>
<dbReference type="RefSeq" id="XP_013783448.1">
    <property type="nucleotide sequence ID" value="XM_013927994.2"/>
</dbReference>
<dbReference type="RefSeq" id="XP_022251536.1">
    <property type="nucleotide sequence ID" value="XM_022395828.1"/>
</dbReference>
<dbReference type="InterPro" id="IPR029063">
    <property type="entry name" value="SAM-dependent_MTases_sf"/>
</dbReference>
<evidence type="ECO:0000313" key="13">
    <source>
        <dbReference type="RefSeq" id="XP_022251536.1"/>
    </source>
</evidence>
<dbReference type="RefSeq" id="XP_013783444.1">
    <property type="nucleotide sequence ID" value="XM_013927990.2"/>
</dbReference>
<sequence length="400" mass="46046">MSMIVLQKFRYIFRNCYQLSVSLSPKEHIIRLPYRSYDTWLPWKCSYGLKWSILTLPYCKKCGTVLKQVINMRYELYLQPSRFLVSGTTESVMNVFDRNAKRLQRNRAAMAKDVHLYDYLKDEVGYRVADRVYDIKRQFPVAVELGCGRGHIGPHLTNDTVGFLYQCELSEKFLEQSRTSETVPTKKLLVDEEFFSFPENSIDIVLSSLSLHWVNDLPGLFRQIHTSLKKDGVLIASLFGGDTLFELRCSLQLAELEREGGFAPHISPFTEVRDLGNLLTRAGYSMLTVDTDEIKVCYPSMFELMWDLKGMAENNASWSRKAHLHRDTMLAAASIYKEMYGNKDGTIPATFQILYLIGWKPDETQAKPAKRGSGTMSMKDISNLDQLSKKWNKELDNDNK</sequence>
<feature type="region of interest" description="Disordered" evidence="6">
    <location>
        <begin position="365"/>
        <end position="400"/>
    </location>
</feature>
<evidence type="ECO:0000256" key="5">
    <source>
        <dbReference type="ARBA" id="ARBA00042549"/>
    </source>
</evidence>
<accession>A0ABM1BJW7</accession>
<dbReference type="Proteomes" id="UP000694941">
    <property type="component" value="Unplaced"/>
</dbReference>
<evidence type="ECO:0000259" key="7">
    <source>
        <dbReference type="Pfam" id="PF08241"/>
    </source>
</evidence>
<evidence type="ECO:0000313" key="10">
    <source>
        <dbReference type="RefSeq" id="XP_013783445.1"/>
    </source>
</evidence>
<evidence type="ECO:0000256" key="2">
    <source>
        <dbReference type="ARBA" id="ARBA00022679"/>
    </source>
</evidence>
<evidence type="ECO:0000256" key="6">
    <source>
        <dbReference type="SAM" id="MobiDB-lite"/>
    </source>
</evidence>
<name>A0ABM1BJW7_LIMPO</name>
<dbReference type="InterPro" id="IPR050602">
    <property type="entry name" value="Malonyl-ACP_OMT"/>
</dbReference>
<dbReference type="RefSeq" id="XP_022251535.1">
    <property type="nucleotide sequence ID" value="XM_022395827.1"/>
</dbReference>
<dbReference type="PANTHER" id="PTHR13090">
    <property type="entry name" value="ARGININE-HYDROXYLASE NDUFAF5, MITOCHONDRIAL"/>
    <property type="match status" value="1"/>
</dbReference>
<keyword evidence="1" id="KW-0489">Methyltransferase</keyword>
<evidence type="ECO:0000313" key="8">
    <source>
        <dbReference type="Proteomes" id="UP000694941"/>
    </source>
</evidence>
<dbReference type="Gene3D" id="3.40.50.150">
    <property type="entry name" value="Vaccinia Virus protein VP39"/>
    <property type="match status" value="1"/>
</dbReference>
<evidence type="ECO:0000313" key="9">
    <source>
        <dbReference type="RefSeq" id="XP_013783444.1"/>
    </source>
</evidence>
<evidence type="ECO:0000313" key="11">
    <source>
        <dbReference type="RefSeq" id="XP_013783448.1"/>
    </source>
</evidence>
<organism evidence="8 11">
    <name type="scientific">Limulus polyphemus</name>
    <name type="common">Atlantic horseshoe crab</name>
    <dbReference type="NCBI Taxonomy" id="6850"/>
    <lineage>
        <taxon>Eukaryota</taxon>
        <taxon>Metazoa</taxon>
        <taxon>Ecdysozoa</taxon>
        <taxon>Arthropoda</taxon>
        <taxon>Chelicerata</taxon>
        <taxon>Merostomata</taxon>
        <taxon>Xiphosura</taxon>
        <taxon>Limulidae</taxon>
        <taxon>Limulus</taxon>
    </lineage>
</organism>
<dbReference type="RefSeq" id="XP_013783445.1">
    <property type="nucleotide sequence ID" value="XM_013927991.2"/>
</dbReference>